<keyword evidence="2" id="KW-1185">Reference proteome</keyword>
<evidence type="ECO:0008006" key="3">
    <source>
        <dbReference type="Google" id="ProtNLM"/>
    </source>
</evidence>
<name>A0AAV2SZ06_MEGNR</name>
<evidence type="ECO:0000313" key="2">
    <source>
        <dbReference type="Proteomes" id="UP001497623"/>
    </source>
</evidence>
<comment type="caution">
    <text evidence="1">The sequence shown here is derived from an EMBL/GenBank/DDBJ whole genome shotgun (WGS) entry which is preliminary data.</text>
</comment>
<dbReference type="Proteomes" id="UP001497623">
    <property type="component" value="Unassembled WGS sequence"/>
</dbReference>
<reference evidence="1 2" key="1">
    <citation type="submission" date="2024-05" db="EMBL/GenBank/DDBJ databases">
        <authorList>
            <person name="Wallberg A."/>
        </authorList>
    </citation>
    <scope>NUCLEOTIDE SEQUENCE [LARGE SCALE GENOMIC DNA]</scope>
</reference>
<sequence length="135" mass="15473">RKIIEHPDVPLPANWSNYMALPENKSEYENFLSTQLKLCAPPNIEIVLAGGFTDELEVWSSKDTTNTSQLSSNQEEADTRLILHAINSNYQYIVVSSRDTDVLVLLAYHFHKTNCTELWMMSGTKKNLSIYLYMI</sequence>
<dbReference type="AlphaFoldDB" id="A0AAV2SZ06"/>
<accession>A0AAV2SZ06</accession>
<organism evidence="1 2">
    <name type="scientific">Meganyctiphanes norvegica</name>
    <name type="common">Northern krill</name>
    <name type="synonym">Thysanopoda norvegica</name>
    <dbReference type="NCBI Taxonomy" id="48144"/>
    <lineage>
        <taxon>Eukaryota</taxon>
        <taxon>Metazoa</taxon>
        <taxon>Ecdysozoa</taxon>
        <taxon>Arthropoda</taxon>
        <taxon>Crustacea</taxon>
        <taxon>Multicrustacea</taxon>
        <taxon>Malacostraca</taxon>
        <taxon>Eumalacostraca</taxon>
        <taxon>Eucarida</taxon>
        <taxon>Euphausiacea</taxon>
        <taxon>Euphausiidae</taxon>
        <taxon>Meganyctiphanes</taxon>
    </lineage>
</organism>
<feature type="non-terminal residue" evidence="1">
    <location>
        <position position="1"/>
    </location>
</feature>
<proteinExistence type="predicted"/>
<evidence type="ECO:0000313" key="1">
    <source>
        <dbReference type="EMBL" id="CAL4257487.1"/>
    </source>
</evidence>
<dbReference type="EMBL" id="CAXKWB010194029">
    <property type="protein sequence ID" value="CAL4257487.1"/>
    <property type="molecule type" value="Genomic_DNA"/>
</dbReference>
<protein>
    <recommendedName>
        <fullName evidence="3">NYN domain-containing protein</fullName>
    </recommendedName>
</protein>
<gene>
    <name evidence="1" type="ORF">MNOR_LOCUS42073</name>
</gene>